<dbReference type="InterPro" id="IPR027417">
    <property type="entry name" value="P-loop_NTPase"/>
</dbReference>
<protein>
    <submittedName>
        <fullName evidence="3">MoxR-like ATPase</fullName>
    </submittedName>
</protein>
<feature type="compositionally biased region" description="Low complexity" evidence="1">
    <location>
        <begin position="316"/>
        <end position="325"/>
    </location>
</feature>
<sequence length="342" mass="37280">MRTRHRVDTSTQFDPAAALPERRRIERADLEPVPATVTDTVEVGREPYIAGPRLAEAVNVAVALGRPLLLQGDPGAGKTRLAHAVAYALGLPLEEMYVKSTTRAQDLLYTYDAVRRLYDAQLPAGTAGDPGNVGDYVRLGPLGRAIARAEQGRRSVLLIDEIDKADIDFPNDLLRELDQLAFDVAEQPGRRHAVPEDRPDLRPIIFVTNNEEKVLPSAFLRRCVFHFVEFPRDVGLLDEILAAHEVPEAALREGAIDVLVRLRSLNLTKRPGLSELLDWVGYLRAVQTPVVELDLLPYIGALLKVRSDVALAETMPAPGAASPSGRAIGDRLPRGLPGGDGG</sequence>
<keyword evidence="4" id="KW-1185">Reference proteome</keyword>
<dbReference type="CDD" id="cd00009">
    <property type="entry name" value="AAA"/>
    <property type="match status" value="1"/>
</dbReference>
<accession>A0A0S4QQ12</accession>
<dbReference type="SUPFAM" id="SSF52540">
    <property type="entry name" value="P-loop containing nucleoside triphosphate hydrolases"/>
    <property type="match status" value="1"/>
</dbReference>
<dbReference type="GO" id="GO:0016887">
    <property type="term" value="F:ATP hydrolysis activity"/>
    <property type="evidence" value="ECO:0007669"/>
    <property type="project" value="InterPro"/>
</dbReference>
<gene>
    <name evidence="3" type="ORF">Ga0074812_11256</name>
</gene>
<dbReference type="Gene3D" id="3.40.50.300">
    <property type="entry name" value="P-loop containing nucleotide triphosphate hydrolases"/>
    <property type="match status" value="1"/>
</dbReference>
<dbReference type="AlphaFoldDB" id="A0A0S4QQ12"/>
<name>A0A0S4QQ12_9ACTN</name>
<dbReference type="EMBL" id="FAOZ01000012">
    <property type="protein sequence ID" value="CUU57396.1"/>
    <property type="molecule type" value="Genomic_DNA"/>
</dbReference>
<dbReference type="GO" id="GO:0005524">
    <property type="term" value="F:ATP binding"/>
    <property type="evidence" value="ECO:0007669"/>
    <property type="project" value="InterPro"/>
</dbReference>
<dbReference type="InterPro" id="IPR011704">
    <property type="entry name" value="ATPase_dyneun-rel_AAA"/>
</dbReference>
<feature type="region of interest" description="Disordered" evidence="1">
    <location>
        <begin position="316"/>
        <end position="342"/>
    </location>
</feature>
<reference evidence="4" key="1">
    <citation type="submission" date="2015-11" db="EMBL/GenBank/DDBJ databases">
        <authorList>
            <person name="Varghese N."/>
        </authorList>
    </citation>
    <scope>NUCLEOTIDE SEQUENCE [LARGE SCALE GENOMIC DNA]</scope>
    <source>
        <strain evidence="4">DSM 45899</strain>
    </source>
</reference>
<dbReference type="Pfam" id="PF07728">
    <property type="entry name" value="AAA_5"/>
    <property type="match status" value="1"/>
</dbReference>
<proteinExistence type="predicted"/>
<evidence type="ECO:0000256" key="1">
    <source>
        <dbReference type="SAM" id="MobiDB-lite"/>
    </source>
</evidence>
<dbReference type="InterPro" id="IPR003593">
    <property type="entry name" value="AAA+_ATPase"/>
</dbReference>
<dbReference type="SMART" id="SM00382">
    <property type="entry name" value="AAA"/>
    <property type="match status" value="1"/>
</dbReference>
<feature type="domain" description="AAA+ ATPase" evidence="2">
    <location>
        <begin position="64"/>
        <end position="231"/>
    </location>
</feature>
<evidence type="ECO:0000313" key="4">
    <source>
        <dbReference type="Proteomes" id="UP000198802"/>
    </source>
</evidence>
<dbReference type="RefSeq" id="WP_091278767.1">
    <property type="nucleotide sequence ID" value="NZ_FAOZ01000012.1"/>
</dbReference>
<evidence type="ECO:0000259" key="2">
    <source>
        <dbReference type="SMART" id="SM00382"/>
    </source>
</evidence>
<evidence type="ECO:0000313" key="3">
    <source>
        <dbReference type="EMBL" id="CUU57396.1"/>
    </source>
</evidence>
<organism evidence="3 4">
    <name type="scientific">Parafrankia irregularis</name>
    <dbReference type="NCBI Taxonomy" id="795642"/>
    <lineage>
        <taxon>Bacteria</taxon>
        <taxon>Bacillati</taxon>
        <taxon>Actinomycetota</taxon>
        <taxon>Actinomycetes</taxon>
        <taxon>Frankiales</taxon>
        <taxon>Frankiaceae</taxon>
        <taxon>Parafrankia</taxon>
    </lineage>
</organism>
<dbReference type="Proteomes" id="UP000198802">
    <property type="component" value="Unassembled WGS sequence"/>
</dbReference>